<organism evidence="1">
    <name type="scientific">Magallana gigas</name>
    <name type="common">Pacific oyster</name>
    <name type="synonym">Crassostrea gigas</name>
    <dbReference type="NCBI Taxonomy" id="29159"/>
    <lineage>
        <taxon>Eukaryota</taxon>
        <taxon>Metazoa</taxon>
        <taxon>Spiralia</taxon>
        <taxon>Lophotrochozoa</taxon>
        <taxon>Mollusca</taxon>
        <taxon>Bivalvia</taxon>
        <taxon>Autobranchia</taxon>
        <taxon>Pteriomorphia</taxon>
        <taxon>Ostreida</taxon>
        <taxon>Ostreoidea</taxon>
        <taxon>Ostreidae</taxon>
        <taxon>Magallana</taxon>
    </lineage>
</organism>
<dbReference type="InParanoid" id="K1P4S8"/>
<protein>
    <submittedName>
        <fullName evidence="1">Uncharacterized protein</fullName>
    </submittedName>
</protein>
<dbReference type="EMBL" id="JH816457">
    <property type="protein sequence ID" value="EKC18637.1"/>
    <property type="molecule type" value="Genomic_DNA"/>
</dbReference>
<dbReference type="SUPFAM" id="SSF53474">
    <property type="entry name" value="alpha/beta-Hydrolases"/>
    <property type="match status" value="1"/>
</dbReference>
<dbReference type="Gene3D" id="3.40.50.1820">
    <property type="entry name" value="alpha/beta hydrolase"/>
    <property type="match status" value="1"/>
</dbReference>
<evidence type="ECO:0000313" key="1">
    <source>
        <dbReference type="EMBL" id="EKC18637.1"/>
    </source>
</evidence>
<accession>K1P4S8</accession>
<dbReference type="HOGENOM" id="CLU_1333083_0_0_1"/>
<reference evidence="1" key="1">
    <citation type="journal article" date="2012" name="Nature">
        <title>The oyster genome reveals stress adaptation and complexity of shell formation.</title>
        <authorList>
            <person name="Zhang G."/>
            <person name="Fang X."/>
            <person name="Guo X."/>
            <person name="Li L."/>
            <person name="Luo R."/>
            <person name="Xu F."/>
            <person name="Yang P."/>
            <person name="Zhang L."/>
            <person name="Wang X."/>
            <person name="Qi H."/>
            <person name="Xiong Z."/>
            <person name="Que H."/>
            <person name="Xie Y."/>
            <person name="Holland P.W."/>
            <person name="Paps J."/>
            <person name="Zhu Y."/>
            <person name="Wu F."/>
            <person name="Chen Y."/>
            <person name="Wang J."/>
            <person name="Peng C."/>
            <person name="Meng J."/>
            <person name="Yang L."/>
            <person name="Liu J."/>
            <person name="Wen B."/>
            <person name="Zhang N."/>
            <person name="Huang Z."/>
            <person name="Zhu Q."/>
            <person name="Feng Y."/>
            <person name="Mount A."/>
            <person name="Hedgecock D."/>
            <person name="Xu Z."/>
            <person name="Liu Y."/>
            <person name="Domazet-Loso T."/>
            <person name="Du Y."/>
            <person name="Sun X."/>
            <person name="Zhang S."/>
            <person name="Liu B."/>
            <person name="Cheng P."/>
            <person name="Jiang X."/>
            <person name="Li J."/>
            <person name="Fan D."/>
            <person name="Wang W."/>
            <person name="Fu W."/>
            <person name="Wang T."/>
            <person name="Wang B."/>
            <person name="Zhang J."/>
            <person name="Peng Z."/>
            <person name="Li Y."/>
            <person name="Li N."/>
            <person name="Wang J."/>
            <person name="Chen M."/>
            <person name="He Y."/>
            <person name="Tan F."/>
            <person name="Song X."/>
            <person name="Zheng Q."/>
            <person name="Huang R."/>
            <person name="Yang H."/>
            <person name="Du X."/>
            <person name="Chen L."/>
            <person name="Yang M."/>
            <person name="Gaffney P.M."/>
            <person name="Wang S."/>
            <person name="Luo L."/>
            <person name="She Z."/>
            <person name="Ming Y."/>
            <person name="Huang W."/>
            <person name="Zhang S."/>
            <person name="Huang B."/>
            <person name="Zhang Y."/>
            <person name="Qu T."/>
            <person name="Ni P."/>
            <person name="Miao G."/>
            <person name="Wang J."/>
            <person name="Wang Q."/>
            <person name="Steinberg C.E."/>
            <person name="Wang H."/>
            <person name="Li N."/>
            <person name="Qian L."/>
            <person name="Zhang G."/>
            <person name="Li Y."/>
            <person name="Yang H."/>
            <person name="Liu X."/>
            <person name="Wang J."/>
            <person name="Yin Y."/>
            <person name="Wang J."/>
        </authorList>
    </citation>
    <scope>NUCLEOTIDE SEQUENCE [LARGE SCALE GENOMIC DNA]</scope>
    <source>
        <strain evidence="1">05x7-T-G4-1.051#20</strain>
    </source>
</reference>
<sequence>MYLLKYLVYIVTVTISLGNRNYEEREGRKKFESKDGPVKGMSVIFHVKDLPPVERILGLAYATTRGNRLRLMPPTGPLEKWLGTRVAIHNRPPCPVTMYAGARIWNISVPGRGKTSQSFNVPEDCHSLNLFIPTIIHCISIGPNLTLADISNQIYIRTSTASLSLLDLFPLSEARVSFWKSFVVGGEKGSTRGNGSVDSYSKECYD</sequence>
<proteinExistence type="predicted"/>
<dbReference type="InterPro" id="IPR029058">
    <property type="entry name" value="AB_hydrolase_fold"/>
</dbReference>
<gene>
    <name evidence="1" type="ORF">CGI_10011608</name>
</gene>
<dbReference type="AlphaFoldDB" id="K1P4S8"/>
<name>K1P4S8_MAGGI</name>